<evidence type="ECO:0000313" key="2">
    <source>
        <dbReference type="EMBL" id="KOC61688.1"/>
    </source>
</evidence>
<protein>
    <recommendedName>
        <fullName evidence="1">N-acetyltransferase domain-containing protein</fullName>
    </recommendedName>
</protein>
<dbReference type="Proteomes" id="UP000053825">
    <property type="component" value="Unassembled WGS sequence"/>
</dbReference>
<feature type="domain" description="N-acetyltransferase" evidence="1">
    <location>
        <begin position="140"/>
        <end position="177"/>
    </location>
</feature>
<name>A0A0L7QSR1_9HYME</name>
<accession>A0A0L7QSR1</accession>
<organism evidence="2 3">
    <name type="scientific">Habropoda laboriosa</name>
    <dbReference type="NCBI Taxonomy" id="597456"/>
    <lineage>
        <taxon>Eukaryota</taxon>
        <taxon>Metazoa</taxon>
        <taxon>Ecdysozoa</taxon>
        <taxon>Arthropoda</taxon>
        <taxon>Hexapoda</taxon>
        <taxon>Insecta</taxon>
        <taxon>Pterygota</taxon>
        <taxon>Neoptera</taxon>
        <taxon>Endopterygota</taxon>
        <taxon>Hymenoptera</taxon>
        <taxon>Apocrita</taxon>
        <taxon>Aculeata</taxon>
        <taxon>Apoidea</taxon>
        <taxon>Anthophila</taxon>
        <taxon>Apidae</taxon>
        <taxon>Habropoda</taxon>
    </lineage>
</organism>
<dbReference type="SUPFAM" id="SSF55729">
    <property type="entry name" value="Acyl-CoA N-acyltransferases (Nat)"/>
    <property type="match status" value="1"/>
</dbReference>
<dbReference type="InterPro" id="IPR016181">
    <property type="entry name" value="Acyl_CoA_acyltransferase"/>
</dbReference>
<evidence type="ECO:0000313" key="3">
    <source>
        <dbReference type="Proteomes" id="UP000053825"/>
    </source>
</evidence>
<sequence length="255" mass="28969">MSLTPDDQLDYKLLTQEKIQEALDLQAETMLQENLAIGLGMFEEAGAPEEMRLVFKEVIKDGATLIAVDRKTNELAAVAFNIIHASFQFHILPSSPLIPKPGEEDKMEVFVEENLRHRSTRQLVKFVGDIESSVDIFDTYNVHGVMELFYLGTNPRYQGRGIGLKMVQKCIELGRGLLSGSMRRYSFGDDPVEQHTRPELIYGVFTSNYSQRIADTLGLEPLNEVRYEDFTFAGKKMSERIGAFHKTARLQILKF</sequence>
<dbReference type="OrthoDB" id="8191594at2759"/>
<dbReference type="EMBL" id="KQ414756">
    <property type="protein sequence ID" value="KOC61688.1"/>
    <property type="molecule type" value="Genomic_DNA"/>
</dbReference>
<gene>
    <name evidence="2" type="ORF">WH47_05836</name>
</gene>
<dbReference type="PANTHER" id="PTHR20905:SF28">
    <property type="entry name" value="GH28833P-RELATED"/>
    <property type="match status" value="1"/>
</dbReference>
<dbReference type="CDD" id="cd04301">
    <property type="entry name" value="NAT_SF"/>
    <property type="match status" value="1"/>
</dbReference>
<dbReference type="GO" id="GO:0008080">
    <property type="term" value="F:N-acetyltransferase activity"/>
    <property type="evidence" value="ECO:0007669"/>
    <property type="project" value="TreeGrafter"/>
</dbReference>
<dbReference type="PANTHER" id="PTHR20905">
    <property type="entry name" value="N-ACETYLTRANSFERASE-RELATED"/>
    <property type="match status" value="1"/>
</dbReference>
<reference evidence="2 3" key="1">
    <citation type="submission" date="2015-07" db="EMBL/GenBank/DDBJ databases">
        <title>The genome of Habropoda laboriosa.</title>
        <authorList>
            <person name="Pan H."/>
            <person name="Kapheim K."/>
        </authorList>
    </citation>
    <scope>NUCLEOTIDE SEQUENCE [LARGE SCALE GENOMIC DNA]</scope>
    <source>
        <strain evidence="2">0110345459</strain>
    </source>
</reference>
<dbReference type="AlphaFoldDB" id="A0A0L7QSR1"/>
<dbReference type="Gene3D" id="3.40.630.30">
    <property type="match status" value="1"/>
</dbReference>
<evidence type="ECO:0000259" key="1">
    <source>
        <dbReference type="Pfam" id="PF00583"/>
    </source>
</evidence>
<proteinExistence type="predicted"/>
<keyword evidence="3" id="KW-1185">Reference proteome</keyword>
<dbReference type="InterPro" id="IPR000182">
    <property type="entry name" value="GNAT_dom"/>
</dbReference>
<dbReference type="Pfam" id="PF00583">
    <property type="entry name" value="Acetyltransf_1"/>
    <property type="match status" value="1"/>
</dbReference>